<evidence type="ECO:0000256" key="2">
    <source>
        <dbReference type="ARBA" id="ARBA00022833"/>
    </source>
</evidence>
<dbReference type="GO" id="GO:0000977">
    <property type="term" value="F:RNA polymerase II transcription regulatory region sequence-specific DNA binding"/>
    <property type="evidence" value="ECO:0007669"/>
    <property type="project" value="TreeGrafter"/>
</dbReference>
<dbReference type="GO" id="GO:0009267">
    <property type="term" value="P:cellular response to starvation"/>
    <property type="evidence" value="ECO:0007669"/>
    <property type="project" value="TreeGrafter"/>
</dbReference>
<dbReference type="PANTHER" id="PTHR47659:SF1">
    <property type="entry name" value="TRANSCRIPTION ACTIVATOR OF GLUCONEOGENESIS ERT1"/>
    <property type="match status" value="1"/>
</dbReference>
<evidence type="ECO:0000256" key="7">
    <source>
        <dbReference type="SAM" id="MobiDB-lite"/>
    </source>
</evidence>
<feature type="region of interest" description="Disordered" evidence="7">
    <location>
        <begin position="162"/>
        <end position="269"/>
    </location>
</feature>
<dbReference type="GO" id="GO:0046872">
    <property type="term" value="F:metal ion binding"/>
    <property type="evidence" value="ECO:0007669"/>
    <property type="project" value="UniProtKB-KW"/>
</dbReference>
<dbReference type="InterPro" id="IPR050335">
    <property type="entry name" value="ERT1_acuK_gluconeogen_tf"/>
</dbReference>
<evidence type="ECO:0000313" key="8">
    <source>
        <dbReference type="EMBL" id="PWN22279.1"/>
    </source>
</evidence>
<dbReference type="GO" id="GO:0003700">
    <property type="term" value="F:DNA-binding transcription factor activity"/>
    <property type="evidence" value="ECO:0007669"/>
    <property type="project" value="TreeGrafter"/>
</dbReference>
<evidence type="ECO:0000256" key="4">
    <source>
        <dbReference type="ARBA" id="ARBA00023125"/>
    </source>
</evidence>
<keyword evidence="3" id="KW-0805">Transcription regulation</keyword>
<gene>
    <name evidence="8" type="ORF">BCV69DRAFT_281283</name>
</gene>
<dbReference type="PANTHER" id="PTHR47659">
    <property type="entry name" value="ZN(II)2CYS6 TRANSCRIPTION FACTOR (EUROFUNG)-RELATED"/>
    <property type="match status" value="1"/>
</dbReference>
<keyword evidence="4" id="KW-0238">DNA-binding</keyword>
<keyword evidence="1" id="KW-0479">Metal-binding</keyword>
<evidence type="ECO:0000256" key="6">
    <source>
        <dbReference type="ARBA" id="ARBA00023242"/>
    </source>
</evidence>
<accession>A0A316UAU5</accession>
<reference evidence="8 9" key="1">
    <citation type="journal article" date="2018" name="Mol. Biol. Evol.">
        <title>Broad Genomic Sampling Reveals a Smut Pathogenic Ancestry of the Fungal Clade Ustilaginomycotina.</title>
        <authorList>
            <person name="Kijpornyongpan T."/>
            <person name="Mondo S.J."/>
            <person name="Barry K."/>
            <person name="Sandor L."/>
            <person name="Lee J."/>
            <person name="Lipzen A."/>
            <person name="Pangilinan J."/>
            <person name="LaButti K."/>
            <person name="Hainaut M."/>
            <person name="Henrissat B."/>
            <person name="Grigoriev I.V."/>
            <person name="Spatafora J.W."/>
            <person name="Aime M.C."/>
        </authorList>
    </citation>
    <scope>NUCLEOTIDE SEQUENCE [LARGE SCALE GENOMIC DNA]</scope>
    <source>
        <strain evidence="8 9">MCA 4718</strain>
    </source>
</reference>
<keyword evidence="2" id="KW-0862">Zinc</keyword>
<name>A0A316UAU5_9BASI</name>
<feature type="region of interest" description="Disordered" evidence="7">
    <location>
        <begin position="94"/>
        <end position="120"/>
    </location>
</feature>
<dbReference type="OrthoDB" id="2538135at2759"/>
<protein>
    <submittedName>
        <fullName evidence="8">Uncharacterized protein</fullName>
    </submittedName>
</protein>
<organism evidence="8 9">
    <name type="scientific">Pseudomicrostroma glucosiphilum</name>
    <dbReference type="NCBI Taxonomy" id="1684307"/>
    <lineage>
        <taxon>Eukaryota</taxon>
        <taxon>Fungi</taxon>
        <taxon>Dikarya</taxon>
        <taxon>Basidiomycota</taxon>
        <taxon>Ustilaginomycotina</taxon>
        <taxon>Exobasidiomycetes</taxon>
        <taxon>Microstromatales</taxon>
        <taxon>Microstromatales incertae sedis</taxon>
        <taxon>Pseudomicrostroma</taxon>
    </lineage>
</organism>
<sequence>MALSSAARQGNYRRQSTSASGPPPFVDGNGAQSPNKVPPVAGSQLFGPAGMFAGEAANIGGLNTLPTPPHAFESEATSLEYSILSAMLNGIDPSLLSGSPDQDGTYGSSFTEGQDPAMTPGVSGGLDLKNFFETSGTNLPSVGMATDQSSHWLLDVQPQNGGVWASASSSSTPFASSSAAGYSNDPSKQQAESIGQLHAIGGNDPNAAAGEVGSGGFKALEVPSPSPSLGSVQRLGFEDGFANSNSPDVGGRTGGQLDGSASQQGLPTGQANNVAVVRGGATYNGPDLQMLEAQWRERVNQIYGSTAKPFPYTEGYHFLLKFVTEKFEKAEVLRIVRALGLFRPSLIALQMPLTEEDEIFVERSIQRTVLELEKLVSASADILPHCAS</sequence>
<dbReference type="EMBL" id="KZ819323">
    <property type="protein sequence ID" value="PWN22279.1"/>
    <property type="molecule type" value="Genomic_DNA"/>
</dbReference>
<feature type="region of interest" description="Disordered" evidence="7">
    <location>
        <begin position="1"/>
        <end position="42"/>
    </location>
</feature>
<keyword evidence="9" id="KW-1185">Reference proteome</keyword>
<feature type="compositionally biased region" description="Low complexity" evidence="7">
    <location>
        <begin position="165"/>
        <end position="180"/>
    </location>
</feature>
<dbReference type="GO" id="GO:0005634">
    <property type="term" value="C:nucleus"/>
    <property type="evidence" value="ECO:0007669"/>
    <property type="project" value="TreeGrafter"/>
</dbReference>
<dbReference type="STRING" id="1684307.A0A316UAU5"/>
<feature type="compositionally biased region" description="Polar residues" evidence="7">
    <location>
        <begin position="184"/>
        <end position="193"/>
    </location>
</feature>
<feature type="compositionally biased region" description="Polar residues" evidence="7">
    <location>
        <begin position="96"/>
        <end position="112"/>
    </location>
</feature>
<dbReference type="Proteomes" id="UP000245942">
    <property type="component" value="Unassembled WGS sequence"/>
</dbReference>
<dbReference type="AlphaFoldDB" id="A0A316UAU5"/>
<evidence type="ECO:0000256" key="1">
    <source>
        <dbReference type="ARBA" id="ARBA00022723"/>
    </source>
</evidence>
<dbReference type="RefSeq" id="XP_025349439.1">
    <property type="nucleotide sequence ID" value="XM_025491932.1"/>
</dbReference>
<feature type="compositionally biased region" description="Polar residues" evidence="7">
    <location>
        <begin position="1"/>
        <end position="20"/>
    </location>
</feature>
<keyword evidence="5" id="KW-0804">Transcription</keyword>
<proteinExistence type="predicted"/>
<feature type="compositionally biased region" description="Polar residues" evidence="7">
    <location>
        <begin position="259"/>
        <end position="269"/>
    </location>
</feature>
<evidence type="ECO:0000256" key="3">
    <source>
        <dbReference type="ARBA" id="ARBA00023015"/>
    </source>
</evidence>
<dbReference type="GeneID" id="37013666"/>
<evidence type="ECO:0000256" key="5">
    <source>
        <dbReference type="ARBA" id="ARBA00023163"/>
    </source>
</evidence>
<keyword evidence="6" id="KW-0539">Nucleus</keyword>
<evidence type="ECO:0000313" key="9">
    <source>
        <dbReference type="Proteomes" id="UP000245942"/>
    </source>
</evidence>